<accession>A0A2M4D4X6</accession>
<name>A0A2M4D4X6_ANODA</name>
<sequence length="150" mass="17557">MPSGVHVLQLINVLATTLLLVYTAHMLRLAVCQLIIRYRFFVLKPDRCFVVDVDIALYVTTWRFFWFFWRGLTKTLKRYLATGLHGFVVLLLFHRAQSGTSQRFPFSKYQRRVTFVPLFFQGSGEIAFSVGFTSGKLLVFQLRFGLFFRN</sequence>
<dbReference type="EMBL" id="GGFL01008421">
    <property type="protein sequence ID" value="MBW72599.1"/>
    <property type="molecule type" value="Transcribed_RNA"/>
</dbReference>
<feature type="transmembrane region" description="Helical" evidence="1">
    <location>
        <begin position="75"/>
        <end position="93"/>
    </location>
</feature>
<proteinExistence type="predicted"/>
<evidence type="ECO:0000256" key="1">
    <source>
        <dbReference type="SAM" id="Phobius"/>
    </source>
</evidence>
<dbReference type="AlphaFoldDB" id="A0A2M4D4X6"/>
<organism evidence="2">
    <name type="scientific">Anopheles darlingi</name>
    <name type="common">Mosquito</name>
    <dbReference type="NCBI Taxonomy" id="43151"/>
    <lineage>
        <taxon>Eukaryota</taxon>
        <taxon>Metazoa</taxon>
        <taxon>Ecdysozoa</taxon>
        <taxon>Arthropoda</taxon>
        <taxon>Hexapoda</taxon>
        <taxon>Insecta</taxon>
        <taxon>Pterygota</taxon>
        <taxon>Neoptera</taxon>
        <taxon>Endopterygota</taxon>
        <taxon>Diptera</taxon>
        <taxon>Nematocera</taxon>
        <taxon>Culicoidea</taxon>
        <taxon>Culicidae</taxon>
        <taxon>Anophelinae</taxon>
        <taxon>Anopheles</taxon>
    </lineage>
</organism>
<keyword evidence="1" id="KW-0472">Membrane</keyword>
<keyword evidence="1" id="KW-0812">Transmembrane</keyword>
<feature type="transmembrane region" description="Helical" evidence="1">
    <location>
        <begin position="6"/>
        <end position="27"/>
    </location>
</feature>
<protein>
    <submittedName>
        <fullName evidence="2">Uncharacterized protein</fullName>
    </submittedName>
</protein>
<reference evidence="2" key="1">
    <citation type="submission" date="2018-01" db="EMBL/GenBank/DDBJ databases">
        <title>An insight into the sialome of Amazonian anophelines.</title>
        <authorList>
            <person name="Ribeiro J.M."/>
            <person name="Scarpassa V."/>
            <person name="Calvo E."/>
        </authorList>
    </citation>
    <scope>NUCLEOTIDE SEQUENCE</scope>
</reference>
<keyword evidence="1" id="KW-1133">Transmembrane helix</keyword>
<feature type="transmembrane region" description="Helical" evidence="1">
    <location>
        <begin position="113"/>
        <end position="132"/>
    </location>
</feature>
<evidence type="ECO:0000313" key="2">
    <source>
        <dbReference type="EMBL" id="MBW72599.1"/>
    </source>
</evidence>